<evidence type="ECO:0000259" key="8">
    <source>
        <dbReference type="Pfam" id="PF08281"/>
    </source>
</evidence>
<evidence type="ECO:0000256" key="2">
    <source>
        <dbReference type="ARBA" id="ARBA00011344"/>
    </source>
</evidence>
<dbReference type="EMBL" id="SMLD01000259">
    <property type="protein sequence ID" value="TDE24066.1"/>
    <property type="molecule type" value="Genomic_DNA"/>
</dbReference>
<evidence type="ECO:0000313" key="9">
    <source>
        <dbReference type="EMBL" id="TDE24066.1"/>
    </source>
</evidence>
<dbReference type="InterPro" id="IPR013324">
    <property type="entry name" value="RNA_pol_sigma_r3/r4-like"/>
</dbReference>
<dbReference type="InterPro" id="IPR036388">
    <property type="entry name" value="WH-like_DNA-bd_sf"/>
</dbReference>
<evidence type="ECO:0000259" key="7">
    <source>
        <dbReference type="Pfam" id="PF04542"/>
    </source>
</evidence>
<dbReference type="NCBIfam" id="TIGR02937">
    <property type="entry name" value="sigma70-ECF"/>
    <property type="match status" value="1"/>
</dbReference>
<dbReference type="SUPFAM" id="SSF54427">
    <property type="entry name" value="NTF2-like"/>
    <property type="match status" value="1"/>
</dbReference>
<dbReference type="AlphaFoldDB" id="A0A4R5E4X1"/>
<feature type="domain" description="RNA polymerase sigma factor 70 region 4 type 2" evidence="8">
    <location>
        <begin position="113"/>
        <end position="163"/>
    </location>
</feature>
<proteinExistence type="inferred from homology"/>
<evidence type="ECO:0000256" key="4">
    <source>
        <dbReference type="ARBA" id="ARBA00023082"/>
    </source>
</evidence>
<keyword evidence="5" id="KW-0804">Transcription</keyword>
<sequence>MVEQDWLSERFAEHQDRLHAVAYRMLGSPAEAEDAVQEAWLRVSRADTDQVENPAGWLTTVVARVCLNMLEAPRTRREKPAGALPPEPAAPYAGLHLSGPEEEALLSDSVGVALMVVLDTLNPAERLAFVLHDVFAVPFGEIGAILNRSPAAARQLASRARRRVRGGTDGGGPDAAHVQQREDSQPDTAHSQKREIVAAFLSAARNGDFAALLELLDPDVVVGEVRGGQAVAAFFTGRAKAARPALVGGVPAAVWSHRGRPMAVFTFAVRAGKITRITIDTDPDRLRDLDITFSRAAYRADD</sequence>
<dbReference type="Pfam" id="PF08281">
    <property type="entry name" value="Sigma70_r4_2"/>
    <property type="match status" value="1"/>
</dbReference>
<accession>A0A4R5E4X1</accession>
<dbReference type="GO" id="GO:0003677">
    <property type="term" value="F:DNA binding"/>
    <property type="evidence" value="ECO:0007669"/>
    <property type="project" value="InterPro"/>
</dbReference>
<dbReference type="GO" id="GO:0006352">
    <property type="term" value="P:DNA-templated transcription initiation"/>
    <property type="evidence" value="ECO:0007669"/>
    <property type="project" value="InterPro"/>
</dbReference>
<dbReference type="InterPro" id="IPR013249">
    <property type="entry name" value="RNA_pol_sigma70_r4_t2"/>
</dbReference>
<evidence type="ECO:0000256" key="3">
    <source>
        <dbReference type="ARBA" id="ARBA00023015"/>
    </source>
</evidence>
<feature type="region of interest" description="Disordered" evidence="6">
    <location>
        <begin position="157"/>
        <end position="191"/>
    </location>
</feature>
<organism evidence="9 10">
    <name type="scientific">Nonomuraea mesophila</name>
    <dbReference type="NCBI Taxonomy" id="2530382"/>
    <lineage>
        <taxon>Bacteria</taxon>
        <taxon>Bacillati</taxon>
        <taxon>Actinomycetota</taxon>
        <taxon>Actinomycetes</taxon>
        <taxon>Streptosporangiales</taxon>
        <taxon>Streptosporangiaceae</taxon>
        <taxon>Nonomuraea</taxon>
    </lineage>
</organism>
<dbReference type="Pfam" id="PF04542">
    <property type="entry name" value="Sigma70_r2"/>
    <property type="match status" value="1"/>
</dbReference>
<dbReference type="RefSeq" id="WP_132641202.1">
    <property type="nucleotide sequence ID" value="NZ_SMLD01000259.1"/>
</dbReference>
<evidence type="ECO:0000256" key="1">
    <source>
        <dbReference type="ARBA" id="ARBA00010641"/>
    </source>
</evidence>
<name>A0A4R5E4X1_9ACTN</name>
<comment type="similarity">
    <text evidence="1">Belongs to the sigma-70 factor family. ECF subfamily.</text>
</comment>
<dbReference type="PANTHER" id="PTHR30173:SF43">
    <property type="entry name" value="ECF RNA POLYMERASE SIGMA FACTOR SIGI-RELATED"/>
    <property type="match status" value="1"/>
</dbReference>
<feature type="compositionally biased region" description="Basic and acidic residues" evidence="6">
    <location>
        <begin position="179"/>
        <end position="191"/>
    </location>
</feature>
<dbReference type="SUPFAM" id="SSF88946">
    <property type="entry name" value="Sigma2 domain of RNA polymerase sigma factors"/>
    <property type="match status" value="1"/>
</dbReference>
<dbReference type="InterPro" id="IPR032710">
    <property type="entry name" value="NTF2-like_dom_sf"/>
</dbReference>
<dbReference type="InterPro" id="IPR052704">
    <property type="entry name" value="ECF_Sigma-70_Domain"/>
</dbReference>
<dbReference type="GO" id="GO:0016987">
    <property type="term" value="F:sigma factor activity"/>
    <property type="evidence" value="ECO:0007669"/>
    <property type="project" value="UniProtKB-KW"/>
</dbReference>
<dbReference type="InterPro" id="IPR014284">
    <property type="entry name" value="RNA_pol_sigma-70_dom"/>
</dbReference>
<dbReference type="PANTHER" id="PTHR30173">
    <property type="entry name" value="SIGMA 19 FACTOR"/>
    <property type="match status" value="1"/>
</dbReference>
<comment type="subunit">
    <text evidence="2">Interacts transiently with the RNA polymerase catalytic core formed by RpoA, RpoB, RpoC and RpoZ (2 alpha, 1 beta, 1 beta' and 1 omega subunit) to form the RNA polymerase holoenzyme that can initiate transcription.</text>
</comment>
<reference evidence="9 10" key="1">
    <citation type="submission" date="2019-03" db="EMBL/GenBank/DDBJ databases">
        <title>Draft genome sequences of novel Actinobacteria.</title>
        <authorList>
            <person name="Sahin N."/>
            <person name="Ay H."/>
            <person name="Saygin H."/>
        </authorList>
    </citation>
    <scope>NUCLEOTIDE SEQUENCE [LARGE SCALE GENOMIC DNA]</scope>
    <source>
        <strain evidence="9 10">6K102</strain>
    </source>
</reference>
<comment type="caution">
    <text evidence="9">The sequence shown here is derived from an EMBL/GenBank/DDBJ whole genome shotgun (WGS) entry which is preliminary data.</text>
</comment>
<dbReference type="Proteomes" id="UP000295136">
    <property type="component" value="Unassembled WGS sequence"/>
</dbReference>
<evidence type="ECO:0000256" key="5">
    <source>
        <dbReference type="ARBA" id="ARBA00023163"/>
    </source>
</evidence>
<gene>
    <name evidence="9" type="ORF">E1295_45470</name>
</gene>
<dbReference type="SUPFAM" id="SSF88659">
    <property type="entry name" value="Sigma3 and sigma4 domains of RNA polymerase sigma factors"/>
    <property type="match status" value="1"/>
</dbReference>
<feature type="domain" description="RNA polymerase sigma-70 region 2" evidence="7">
    <location>
        <begin position="11"/>
        <end position="71"/>
    </location>
</feature>
<evidence type="ECO:0000256" key="6">
    <source>
        <dbReference type="SAM" id="MobiDB-lite"/>
    </source>
</evidence>
<protein>
    <submittedName>
        <fullName evidence="9">Sigma-70 family RNA polymerase sigma factor</fullName>
    </submittedName>
</protein>
<evidence type="ECO:0000313" key="10">
    <source>
        <dbReference type="Proteomes" id="UP000295136"/>
    </source>
</evidence>
<dbReference type="Gene3D" id="1.10.10.10">
    <property type="entry name" value="Winged helix-like DNA-binding domain superfamily/Winged helix DNA-binding domain"/>
    <property type="match status" value="1"/>
</dbReference>
<dbReference type="InterPro" id="IPR013325">
    <property type="entry name" value="RNA_pol_sigma_r2"/>
</dbReference>
<dbReference type="Gene3D" id="1.10.1740.10">
    <property type="match status" value="1"/>
</dbReference>
<keyword evidence="4" id="KW-0731">Sigma factor</keyword>
<keyword evidence="3" id="KW-0805">Transcription regulation</keyword>
<keyword evidence="10" id="KW-1185">Reference proteome</keyword>
<dbReference type="Gene3D" id="3.10.450.50">
    <property type="match status" value="1"/>
</dbReference>
<dbReference type="InterPro" id="IPR007627">
    <property type="entry name" value="RNA_pol_sigma70_r2"/>
</dbReference>